<organism evidence="2 3">
    <name type="scientific">Parastrongyloides trichosuri</name>
    <name type="common">Possum-specific nematode worm</name>
    <dbReference type="NCBI Taxonomy" id="131310"/>
    <lineage>
        <taxon>Eukaryota</taxon>
        <taxon>Metazoa</taxon>
        <taxon>Ecdysozoa</taxon>
        <taxon>Nematoda</taxon>
        <taxon>Chromadorea</taxon>
        <taxon>Rhabditida</taxon>
        <taxon>Tylenchina</taxon>
        <taxon>Panagrolaimomorpha</taxon>
        <taxon>Strongyloidoidea</taxon>
        <taxon>Strongyloididae</taxon>
        <taxon>Parastrongyloides</taxon>
    </lineage>
</organism>
<accession>A0A0N5A6R2</accession>
<feature type="chain" id="PRO_5012836612" evidence="1">
    <location>
        <begin position="16"/>
        <end position="656"/>
    </location>
</feature>
<feature type="signal peptide" evidence="1">
    <location>
        <begin position="1"/>
        <end position="15"/>
    </location>
</feature>
<keyword evidence="2" id="KW-1185">Reference proteome</keyword>
<dbReference type="Gene3D" id="3.40.720.10">
    <property type="entry name" value="Alkaline Phosphatase, subunit A"/>
    <property type="match status" value="1"/>
</dbReference>
<sequence>MILLLLFYVLKLVWTSQSIFYDIADFQFKEFRWSIERLKNISTTSVCEWKSYPVYSDYHEFKKPYHHKPCKYKFINKFVHFKNGILNYKERNINYYCRYQCNYPNGDSKIIFGKWNEIKNARPDCDVFEVNCFSNRSNKVIFTDMFIQIYKMENKPPLEKVTFLNDNYPIEDIKNKYNVHVIVLDSISHYNLLRGLKNTKEYLEDEYSAVTFKYNNKVGLNSRPNGLAFLINTRIKELHDLHNSKETKPSDFILKGDDGCRESIDNYPFIAKYYRQLNYTVYYGEDSKGNVFAASGCVGLNRQVAHHTLRPYTLRIHNNIYGSKKTLLKNHDLKCRRPVEYQLNHLAKFMKTYEDSKQFSLTWVTRLSHYEMTGHFEYDGYLKRYFKKNKDMFDKSFLIFMSDHGFRIEGFRNTEQGEFEDNNPFLIISPPKKLRKEKSEALKNLRINANKHTSHFDIYATLLDIATEGSRRRFRGMSPFNLTTIIKNDKIKGLSLLREIKVNRTCYDMEVTSEYCLCQQQFIKYDQSIINKIYGDMNITFKSSSIVMTIKRNFINKLNEQLVIGNITEYCDLMKKNTDGIFDLKYTYNNNKKIIFKARIEVLPKGIFDAYFDEFGKHTGSSINRIDRYAKFAETCLPTHPYRRFCYCKRKSRNHK</sequence>
<dbReference type="PANTHER" id="PTHR10974:SF75">
    <property type="entry name" value="SULFATASE DOMAIN-CONTAINING PROTEIN"/>
    <property type="match status" value="1"/>
</dbReference>
<protein>
    <submittedName>
        <fullName evidence="3">Sulfatase domain-containing protein</fullName>
    </submittedName>
</protein>
<reference evidence="3" key="1">
    <citation type="submission" date="2017-02" db="UniProtKB">
        <authorList>
            <consortium name="WormBaseParasite"/>
        </authorList>
    </citation>
    <scope>IDENTIFICATION</scope>
</reference>
<dbReference type="InterPro" id="IPR004245">
    <property type="entry name" value="DUF229"/>
</dbReference>
<dbReference type="STRING" id="131310.A0A0N5A6R2"/>
<evidence type="ECO:0000313" key="2">
    <source>
        <dbReference type="Proteomes" id="UP000038045"/>
    </source>
</evidence>
<dbReference type="PANTHER" id="PTHR10974">
    <property type="entry name" value="FI08016P-RELATED"/>
    <property type="match status" value="1"/>
</dbReference>
<dbReference type="SUPFAM" id="SSF53649">
    <property type="entry name" value="Alkaline phosphatase-like"/>
    <property type="match status" value="1"/>
</dbReference>
<proteinExistence type="predicted"/>
<dbReference type="InterPro" id="IPR017850">
    <property type="entry name" value="Alkaline_phosphatase_core_sf"/>
</dbReference>
<evidence type="ECO:0000313" key="3">
    <source>
        <dbReference type="WBParaSite" id="PTRK_0001768200.1"/>
    </source>
</evidence>
<keyword evidence="1" id="KW-0732">Signal</keyword>
<dbReference type="Proteomes" id="UP000038045">
    <property type="component" value="Unplaced"/>
</dbReference>
<dbReference type="CDD" id="cd16021">
    <property type="entry name" value="ALP_like"/>
    <property type="match status" value="1"/>
</dbReference>
<evidence type="ECO:0000256" key="1">
    <source>
        <dbReference type="SAM" id="SignalP"/>
    </source>
</evidence>
<dbReference type="GO" id="GO:0005615">
    <property type="term" value="C:extracellular space"/>
    <property type="evidence" value="ECO:0007669"/>
    <property type="project" value="TreeGrafter"/>
</dbReference>
<name>A0A0N5A6R2_PARTI</name>
<dbReference type="Pfam" id="PF02995">
    <property type="entry name" value="DUF229"/>
    <property type="match status" value="1"/>
</dbReference>
<dbReference type="AlphaFoldDB" id="A0A0N5A6R2"/>
<dbReference type="WBParaSite" id="PTRK_0001768200.1">
    <property type="protein sequence ID" value="PTRK_0001768200.1"/>
    <property type="gene ID" value="PTRK_0001768200"/>
</dbReference>